<feature type="signal peptide" evidence="3">
    <location>
        <begin position="1"/>
        <end position="21"/>
    </location>
</feature>
<keyword evidence="6" id="KW-1185">Reference proteome</keyword>
<dbReference type="STRING" id="1122184.SAMN02745176_01058"/>
<sequence>MHKMKSYLLVMVLIISIFANAITGQADPFATVQEKLDGITVEEKKVLEQFFIIIQEIDVMESEEERIAQEIAEINDDIKTLENEISLQEEEYKAKQNGLEQVLKSYQRMGPVSYIGIILESDSLSSLIRRINILRDLARNTGELLDKVEESKNKLMDNKDKLKYNIQLLEDRQRELDEALEKANTLKVDLEELISSLGEEKEYYRDYLTSMQIAWDEAKTMFSKIAENFSKIVNESNISPEELNLSFSANGIKSVIKEDTINDIISKEADLEEMVIDFQSEKIRIELPKWNLNLSGKFIIDGEHTLIFQAEEGSFYDMKLENGSIEELFKDRQMVLDLLPYLGNNATIKSVKIGEDFMELIIGWSLF</sequence>
<feature type="coiled-coil region" evidence="2">
    <location>
        <begin position="57"/>
        <end position="98"/>
    </location>
</feature>
<evidence type="ECO:0000313" key="6">
    <source>
        <dbReference type="Proteomes" id="UP000184442"/>
    </source>
</evidence>
<dbReference type="InterPro" id="IPR057309">
    <property type="entry name" value="PcsB_CC"/>
</dbReference>
<evidence type="ECO:0000313" key="5">
    <source>
        <dbReference type="EMBL" id="SHI69280.1"/>
    </source>
</evidence>
<protein>
    <submittedName>
        <fullName evidence="5">N-terminal domain of peptidoglycan hydrolase CwlO-containing protein</fullName>
    </submittedName>
</protein>
<reference evidence="5 6" key="1">
    <citation type="submission" date="2016-11" db="EMBL/GenBank/DDBJ databases">
        <authorList>
            <person name="Jaros S."/>
            <person name="Januszkiewicz K."/>
            <person name="Wedrychowicz H."/>
        </authorList>
    </citation>
    <scope>NUCLEOTIDE SEQUENCE [LARGE SCALE GENOMIC DNA]</scope>
    <source>
        <strain evidence="5 6">DSM 19022</strain>
    </source>
</reference>
<evidence type="ECO:0000256" key="2">
    <source>
        <dbReference type="SAM" id="Coils"/>
    </source>
</evidence>
<evidence type="ECO:0000259" key="4">
    <source>
        <dbReference type="Pfam" id="PF24568"/>
    </source>
</evidence>
<dbReference type="AlphaFoldDB" id="A0A1M6D7V4"/>
<keyword evidence="5" id="KW-0378">Hydrolase</keyword>
<keyword evidence="1 3" id="KW-0732">Signal</keyword>
<dbReference type="Proteomes" id="UP000184442">
    <property type="component" value="Unassembled WGS sequence"/>
</dbReference>
<accession>A0A1M6D7V4</accession>
<proteinExistence type="predicted"/>
<dbReference type="GO" id="GO:0016787">
    <property type="term" value="F:hydrolase activity"/>
    <property type="evidence" value="ECO:0007669"/>
    <property type="project" value="UniProtKB-KW"/>
</dbReference>
<keyword evidence="2" id="KW-0175">Coiled coil</keyword>
<evidence type="ECO:0000256" key="1">
    <source>
        <dbReference type="ARBA" id="ARBA00022729"/>
    </source>
</evidence>
<dbReference type="EMBL" id="FQZS01000006">
    <property type="protein sequence ID" value="SHI69280.1"/>
    <property type="molecule type" value="Genomic_DNA"/>
</dbReference>
<feature type="coiled-coil region" evidence="2">
    <location>
        <begin position="134"/>
        <end position="200"/>
    </location>
</feature>
<dbReference type="Pfam" id="PF24568">
    <property type="entry name" value="CC_PcsB"/>
    <property type="match status" value="1"/>
</dbReference>
<dbReference type="Gene3D" id="6.10.250.3150">
    <property type="match status" value="1"/>
</dbReference>
<gene>
    <name evidence="5" type="ORF">SAMN02745176_01058</name>
</gene>
<feature type="chain" id="PRO_5038794934" evidence="3">
    <location>
        <begin position="22"/>
        <end position="367"/>
    </location>
</feature>
<feature type="domain" description="Peptidoglycan hydrolase PcsB coiled-coil" evidence="4">
    <location>
        <begin position="89"/>
        <end position="156"/>
    </location>
</feature>
<name>A0A1M6D7V4_9FIRM</name>
<evidence type="ECO:0000256" key="3">
    <source>
        <dbReference type="SAM" id="SignalP"/>
    </source>
</evidence>
<organism evidence="5 6">
    <name type="scientific">Lutispora thermophila DSM 19022</name>
    <dbReference type="NCBI Taxonomy" id="1122184"/>
    <lineage>
        <taxon>Bacteria</taxon>
        <taxon>Bacillati</taxon>
        <taxon>Bacillota</taxon>
        <taxon>Clostridia</taxon>
        <taxon>Lutisporales</taxon>
        <taxon>Lutisporaceae</taxon>
        <taxon>Lutispora</taxon>
    </lineage>
</organism>